<dbReference type="PANTHER" id="PTHR41252:SF1">
    <property type="entry name" value="BLR2505 PROTEIN"/>
    <property type="match status" value="1"/>
</dbReference>
<name>A0A0B1ZKG0_9SPHN</name>
<dbReference type="SUPFAM" id="SSF54427">
    <property type="entry name" value="NTF2-like"/>
    <property type="match status" value="1"/>
</dbReference>
<dbReference type="Proteomes" id="UP000031057">
    <property type="component" value="Unassembled WGS sequence"/>
</dbReference>
<dbReference type="InterPro" id="IPR037401">
    <property type="entry name" value="SnoaL-like"/>
</dbReference>
<sequence length="134" mass="14861">MSVAERNRAALSRAFKELEKGNADAFMALFSEDITWRVMGSSYWSREAKGLANVQKDLMGPLFSRFAAPYLNIPELVIADGDHVVVLARGDTTTTEGQRYNNDYCFAFRLEAGKIVSVREYLDTKLADAVLGTG</sequence>
<feature type="domain" description="SnoaL-like" evidence="1">
    <location>
        <begin position="13"/>
        <end position="117"/>
    </location>
</feature>
<protein>
    <recommendedName>
        <fullName evidence="1">SnoaL-like domain-containing protein</fullName>
    </recommendedName>
</protein>
<dbReference type="Pfam" id="PF12680">
    <property type="entry name" value="SnoaL_2"/>
    <property type="match status" value="1"/>
</dbReference>
<dbReference type="EMBL" id="JTDI01000007">
    <property type="protein sequence ID" value="KHK89631.1"/>
    <property type="molecule type" value="Genomic_DNA"/>
</dbReference>
<dbReference type="AlphaFoldDB" id="A0A0B1ZKG0"/>
<dbReference type="Gene3D" id="3.10.450.50">
    <property type="match status" value="1"/>
</dbReference>
<dbReference type="OrthoDB" id="7061942at2"/>
<evidence type="ECO:0000313" key="3">
    <source>
        <dbReference type="Proteomes" id="UP000031057"/>
    </source>
</evidence>
<dbReference type="InterPro" id="IPR032710">
    <property type="entry name" value="NTF2-like_dom_sf"/>
</dbReference>
<proteinExistence type="predicted"/>
<accession>A0A0B1ZKG0</accession>
<dbReference type="PANTHER" id="PTHR41252">
    <property type="entry name" value="BLR2505 PROTEIN"/>
    <property type="match status" value="1"/>
</dbReference>
<dbReference type="RefSeq" id="WP_039288757.1">
    <property type="nucleotide sequence ID" value="NZ_JTDI01000007.1"/>
</dbReference>
<reference evidence="2 3" key="1">
    <citation type="submission" date="2014-10" db="EMBL/GenBank/DDBJ databases">
        <title>Genome sequence of Novosphingobium malaysiense MUSC 273(T).</title>
        <authorList>
            <person name="Lee L.-H."/>
        </authorList>
    </citation>
    <scope>NUCLEOTIDE SEQUENCE [LARGE SCALE GENOMIC DNA]</scope>
    <source>
        <strain evidence="2 3">MUSC 273</strain>
    </source>
</reference>
<evidence type="ECO:0000259" key="1">
    <source>
        <dbReference type="Pfam" id="PF12680"/>
    </source>
</evidence>
<dbReference type="STRING" id="1348853.LK12_21395"/>
<gene>
    <name evidence="2" type="ORF">LK12_21395</name>
</gene>
<evidence type="ECO:0000313" key="2">
    <source>
        <dbReference type="EMBL" id="KHK89631.1"/>
    </source>
</evidence>
<comment type="caution">
    <text evidence="2">The sequence shown here is derived from an EMBL/GenBank/DDBJ whole genome shotgun (WGS) entry which is preliminary data.</text>
</comment>
<organism evidence="2 3">
    <name type="scientific">Novosphingobium malaysiense</name>
    <dbReference type="NCBI Taxonomy" id="1348853"/>
    <lineage>
        <taxon>Bacteria</taxon>
        <taxon>Pseudomonadati</taxon>
        <taxon>Pseudomonadota</taxon>
        <taxon>Alphaproteobacteria</taxon>
        <taxon>Sphingomonadales</taxon>
        <taxon>Sphingomonadaceae</taxon>
        <taxon>Novosphingobium</taxon>
    </lineage>
</organism>
<keyword evidence="3" id="KW-1185">Reference proteome</keyword>